<name>A0A1H7NCY4_STRJI</name>
<organism evidence="1 2">
    <name type="scientific">Streptacidiphilus jiangxiensis</name>
    <dbReference type="NCBI Taxonomy" id="235985"/>
    <lineage>
        <taxon>Bacteria</taxon>
        <taxon>Bacillati</taxon>
        <taxon>Actinomycetota</taxon>
        <taxon>Actinomycetes</taxon>
        <taxon>Kitasatosporales</taxon>
        <taxon>Streptomycetaceae</taxon>
        <taxon>Streptacidiphilus</taxon>
    </lineage>
</organism>
<accession>A0A1H7NCY4</accession>
<sequence length="444" mass="46224">MGNTRGSWGRGARPRAAAFAVGIALAAGSLFVGGSAQASAKPVSPTPSAPNSSCYPSGGQFHCYAIGWDNTHGPYWGLGVTRSDINISGIAAGSNCSATPTINPGTTEWSFPGGGGIAYQSQWITLAGQQGLDWEEIGTGHRCNYENFWYWGYALNGNWYPLGVHDQSYIGPNSQHRFSIFRAGNTWYYQVDNTTMGTTPNWGTTTGTSVQFGLESWDPGASTTGQPYFNIQYVNGNAQNVNISGRQGSSVDPWMCGVWSSDTEWWGGEGSGCGFSSAAAAQAAAARSVTGSTASAFASAAASAAAARPIPMTGRADARDGMTSAQLTDDCTKVAKTETERYGVAGTVVSAYGRSATAVTGWKSHHLARDGKSLNAGQTDAAGPVAICAIKGDYQIPTPPPAPGTTPMTYDLAIVTVDSHGQVRPFAYGNEKTLADLLTPPTAG</sequence>
<proteinExistence type="predicted"/>
<dbReference type="OrthoDB" id="9953173at2"/>
<evidence type="ECO:0000313" key="2">
    <source>
        <dbReference type="Proteomes" id="UP000183015"/>
    </source>
</evidence>
<dbReference type="RefSeq" id="WP_042451163.1">
    <property type="nucleotide sequence ID" value="NZ_BBPN01000021.1"/>
</dbReference>
<keyword evidence="2" id="KW-1185">Reference proteome</keyword>
<dbReference type="AlphaFoldDB" id="A0A1H7NCY4"/>
<dbReference type="STRING" id="235985.SAMN05414137_106300"/>
<gene>
    <name evidence="1" type="ORF">SAMN05414137_106300</name>
</gene>
<dbReference type="EMBL" id="FOAZ01000006">
    <property type="protein sequence ID" value="SEL20787.1"/>
    <property type="molecule type" value="Genomic_DNA"/>
</dbReference>
<reference evidence="2" key="1">
    <citation type="submission" date="2016-10" db="EMBL/GenBank/DDBJ databases">
        <authorList>
            <person name="Varghese N."/>
        </authorList>
    </citation>
    <scope>NUCLEOTIDE SEQUENCE [LARGE SCALE GENOMIC DNA]</scope>
    <source>
        <strain evidence="2">DSM 45096 / BCRC 16803 / CGMCC 4.1857 / CIP 109030 / JCM 12277 / KCTC 19219 / NBRC 100920 / 33214</strain>
    </source>
</reference>
<evidence type="ECO:0000313" key="1">
    <source>
        <dbReference type="EMBL" id="SEL20787.1"/>
    </source>
</evidence>
<dbReference type="eggNOG" id="ENOG5031MJC">
    <property type="taxonomic scope" value="Bacteria"/>
</dbReference>
<dbReference type="Proteomes" id="UP000183015">
    <property type="component" value="Unassembled WGS sequence"/>
</dbReference>
<protein>
    <submittedName>
        <fullName evidence="1">Uncharacterized protein</fullName>
    </submittedName>
</protein>